<dbReference type="Proteomes" id="UP001056120">
    <property type="component" value="Linkage Group LG15"/>
</dbReference>
<reference evidence="1 2" key="2">
    <citation type="journal article" date="2022" name="Mol. Ecol. Resour.">
        <title>The genomes of chicory, endive, great burdock and yacon provide insights into Asteraceae paleo-polyploidization history and plant inulin production.</title>
        <authorList>
            <person name="Fan W."/>
            <person name="Wang S."/>
            <person name="Wang H."/>
            <person name="Wang A."/>
            <person name="Jiang F."/>
            <person name="Liu H."/>
            <person name="Zhao H."/>
            <person name="Xu D."/>
            <person name="Zhang Y."/>
        </authorList>
    </citation>
    <scope>NUCLEOTIDE SEQUENCE [LARGE SCALE GENOMIC DNA]</scope>
    <source>
        <strain evidence="2">cv. Yunnan</strain>
        <tissue evidence="1">Leaves</tissue>
    </source>
</reference>
<gene>
    <name evidence="1" type="ORF">L1987_45722</name>
</gene>
<sequence>MVWKCRVSQNDVVNDNNEAVNVPIFDLEVLNDTPDEVVDNVNVFSPQTVNIRTPSPANHEQRQHSPPPSTSETMPSWAIVLKNQNEAFQPSYKNFRVSSSSSFLDEARRRQGENREEVEHEGAHDDADYDEGKNIVVEDDISSQIPLTPIDDHMDINKAKIEKEVVKEVEKEVVKEPEVENFEIENPEIVNIEDEEIKSLLKYIKEKNLEVSDMGNIRSLRFVVKKHKAYQAQLSKDFFIIRRTKGKCQYFKDGYEQMELPMLDLKNLAKINLYNPCAFYRGNDFESYLRKHAKDNFKSIQKPVKKRVTYAYSDKGVTKLEDPLLPLESSQPRQTSERPCFVLPQYNDRRIRNTSSLQPFTKMYVFAVNELKWLTRENLYALARMEILHDPQNQSEVDFCYKCIKNLLLKGTR</sequence>
<proteinExistence type="predicted"/>
<organism evidence="1 2">
    <name type="scientific">Smallanthus sonchifolius</name>
    <dbReference type="NCBI Taxonomy" id="185202"/>
    <lineage>
        <taxon>Eukaryota</taxon>
        <taxon>Viridiplantae</taxon>
        <taxon>Streptophyta</taxon>
        <taxon>Embryophyta</taxon>
        <taxon>Tracheophyta</taxon>
        <taxon>Spermatophyta</taxon>
        <taxon>Magnoliopsida</taxon>
        <taxon>eudicotyledons</taxon>
        <taxon>Gunneridae</taxon>
        <taxon>Pentapetalae</taxon>
        <taxon>asterids</taxon>
        <taxon>campanulids</taxon>
        <taxon>Asterales</taxon>
        <taxon>Asteraceae</taxon>
        <taxon>Asteroideae</taxon>
        <taxon>Heliantheae alliance</taxon>
        <taxon>Millerieae</taxon>
        <taxon>Smallanthus</taxon>
    </lineage>
</organism>
<accession>A0ACB9FZF7</accession>
<comment type="caution">
    <text evidence="1">The sequence shown here is derived from an EMBL/GenBank/DDBJ whole genome shotgun (WGS) entry which is preliminary data.</text>
</comment>
<evidence type="ECO:0000313" key="1">
    <source>
        <dbReference type="EMBL" id="KAI3775962.1"/>
    </source>
</evidence>
<evidence type="ECO:0000313" key="2">
    <source>
        <dbReference type="Proteomes" id="UP001056120"/>
    </source>
</evidence>
<protein>
    <submittedName>
        <fullName evidence="1">Uncharacterized protein</fullName>
    </submittedName>
</protein>
<keyword evidence="2" id="KW-1185">Reference proteome</keyword>
<dbReference type="EMBL" id="CM042032">
    <property type="protein sequence ID" value="KAI3775962.1"/>
    <property type="molecule type" value="Genomic_DNA"/>
</dbReference>
<reference evidence="2" key="1">
    <citation type="journal article" date="2022" name="Mol. Ecol. Resour.">
        <title>The genomes of chicory, endive, great burdock and yacon provide insights into Asteraceae palaeo-polyploidization history and plant inulin production.</title>
        <authorList>
            <person name="Fan W."/>
            <person name="Wang S."/>
            <person name="Wang H."/>
            <person name="Wang A."/>
            <person name="Jiang F."/>
            <person name="Liu H."/>
            <person name="Zhao H."/>
            <person name="Xu D."/>
            <person name="Zhang Y."/>
        </authorList>
    </citation>
    <scope>NUCLEOTIDE SEQUENCE [LARGE SCALE GENOMIC DNA]</scope>
    <source>
        <strain evidence="2">cv. Yunnan</strain>
    </source>
</reference>
<name>A0ACB9FZF7_9ASTR</name>